<protein>
    <submittedName>
        <fullName evidence="3">Uncharacterized protein</fullName>
    </submittedName>
</protein>
<sequence>MSNTSLSAKKILERSDPTPTMATTALPGQSLIPAPASSRSDRLPGSAVLSPDLRSEVKSFTYSKPPSLSRLTLSSHRMPSKLDHRSSSHRLQSVASTMSPPGYLGGTASSNLKSKIPRSKLNPHSKPDDQGLAKCNTQQLQPQDDVTISEAAVSPTSGNSSTEIPRHNDPIQIPLLADNRIVTVDATQSSTSEGSDSFSVAASDESEHQRDALLPPSHEDDLAQQGNWDEVTLLDIVQASDSNSLHNALAKIVDPDFTQSTHTLVSEGDYGAHLGRSITFRDDTEDLSPKILGTEFDDPFKPASEVLRELDGKAAQELLIRLKAAEEQIASLSAESEERRKRVDETEDQLYCLRENTDRIIRNAELKAQEHDALISLKEAETSDLLVQLHNYGLALQELEAKYRLKCDECNDLTEGSHFQHPSEHERDLVIEELARTRVEHERAFEAAEARFQTERDEHAEIVKGQDEIIQDQDVLVVQLETTVAQIREDHEAEVEGIREDLYHAQGRAALKDELLRQQDDDFAVFQDAYTTYWRREYDMGKPARREIKRLELEVQVARTEIKTVKAEAKRTKEELESDIKYLEADDTALREELWRMRYHNECLEWDAAREAEEKARTKKEVEKLRFQLAEAEDKVKRYEILGPVDTDFDFRDRRPVKRLSETAILASADITLLTDELSKAFSKIRCYEVLGVSNTDTPIEEREMEVIARETEVVNREMAAAEKEMEVEKAAGAARVEVIVLRDVLETREREIRELNRIVAGLRDDLRFQRHGPWYGEVFEETDSEEEEGELRGHVVGLESDDDEEEEEGGEVNKRSWNLILDSFSGDEM</sequence>
<dbReference type="OrthoDB" id="3942488at2759"/>
<evidence type="ECO:0000256" key="1">
    <source>
        <dbReference type="SAM" id="Coils"/>
    </source>
</evidence>
<feature type="coiled-coil region" evidence="1">
    <location>
        <begin position="548"/>
        <end position="642"/>
    </location>
</feature>
<evidence type="ECO:0000313" key="3">
    <source>
        <dbReference type="EMBL" id="QDS74314.1"/>
    </source>
</evidence>
<proteinExistence type="predicted"/>
<accession>A0A517LF95</accession>
<name>A0A517LF95_9PEZI</name>
<dbReference type="EMBL" id="CP042195">
    <property type="protein sequence ID" value="QDS74314.1"/>
    <property type="molecule type" value="Genomic_DNA"/>
</dbReference>
<dbReference type="Proteomes" id="UP000316270">
    <property type="component" value="Chromosome 11"/>
</dbReference>
<feature type="coiled-coil region" evidence="1">
    <location>
        <begin position="705"/>
        <end position="766"/>
    </location>
</feature>
<keyword evidence="4" id="KW-1185">Reference proteome</keyword>
<evidence type="ECO:0000313" key="4">
    <source>
        <dbReference type="Proteomes" id="UP000316270"/>
    </source>
</evidence>
<gene>
    <name evidence="3" type="ORF">FKW77_004024</name>
</gene>
<feature type="region of interest" description="Disordered" evidence="2">
    <location>
        <begin position="782"/>
        <end position="813"/>
    </location>
</feature>
<dbReference type="AlphaFoldDB" id="A0A517LF95"/>
<feature type="compositionally biased region" description="Polar residues" evidence="2">
    <location>
        <begin position="58"/>
        <end position="77"/>
    </location>
</feature>
<feature type="compositionally biased region" description="Basic and acidic residues" evidence="2">
    <location>
        <begin position="205"/>
        <end position="220"/>
    </location>
</feature>
<feature type="coiled-coil region" evidence="1">
    <location>
        <begin position="315"/>
        <end position="381"/>
    </location>
</feature>
<keyword evidence="1" id="KW-0175">Coiled coil</keyword>
<feature type="compositionally biased region" description="Polar residues" evidence="2">
    <location>
        <begin position="187"/>
        <end position="200"/>
    </location>
</feature>
<feature type="compositionally biased region" description="Polar residues" evidence="2">
    <location>
        <begin position="89"/>
        <end position="99"/>
    </location>
</feature>
<feature type="region of interest" description="Disordered" evidence="2">
    <location>
        <begin position="187"/>
        <end position="220"/>
    </location>
</feature>
<organism evidence="3 4">
    <name type="scientific">Venturia effusa</name>
    <dbReference type="NCBI Taxonomy" id="50376"/>
    <lineage>
        <taxon>Eukaryota</taxon>
        <taxon>Fungi</taxon>
        <taxon>Dikarya</taxon>
        <taxon>Ascomycota</taxon>
        <taxon>Pezizomycotina</taxon>
        <taxon>Dothideomycetes</taxon>
        <taxon>Pleosporomycetidae</taxon>
        <taxon>Venturiales</taxon>
        <taxon>Venturiaceae</taxon>
        <taxon>Venturia</taxon>
    </lineage>
</organism>
<feature type="region of interest" description="Disordered" evidence="2">
    <location>
        <begin position="1"/>
        <end position="142"/>
    </location>
</feature>
<feature type="coiled-coil region" evidence="1">
    <location>
        <begin position="431"/>
        <end position="458"/>
    </location>
</feature>
<feature type="compositionally biased region" description="Acidic residues" evidence="2">
    <location>
        <begin position="800"/>
        <end position="811"/>
    </location>
</feature>
<reference evidence="3 4" key="1">
    <citation type="submission" date="2019-07" db="EMBL/GenBank/DDBJ databases">
        <title>Finished genome of Venturia effusa.</title>
        <authorList>
            <person name="Young C.A."/>
            <person name="Cox M.P."/>
            <person name="Ganley A.R.D."/>
            <person name="David W.J."/>
        </authorList>
    </citation>
    <scope>NUCLEOTIDE SEQUENCE [LARGE SCALE GENOMIC DNA]</scope>
    <source>
        <strain evidence="4">albino</strain>
    </source>
</reference>
<feature type="compositionally biased region" description="Polar residues" evidence="2">
    <location>
        <begin position="17"/>
        <end position="27"/>
    </location>
</feature>
<evidence type="ECO:0000256" key="2">
    <source>
        <dbReference type="SAM" id="MobiDB-lite"/>
    </source>
</evidence>